<proteinExistence type="predicted"/>
<organism evidence="2 3">
    <name type="scientific">Cylicostephanus goldi</name>
    <name type="common">Nematode worm</name>
    <dbReference type="NCBI Taxonomy" id="71465"/>
    <lineage>
        <taxon>Eukaryota</taxon>
        <taxon>Metazoa</taxon>
        <taxon>Ecdysozoa</taxon>
        <taxon>Nematoda</taxon>
        <taxon>Chromadorea</taxon>
        <taxon>Rhabditida</taxon>
        <taxon>Rhabditina</taxon>
        <taxon>Rhabditomorpha</taxon>
        <taxon>Strongyloidea</taxon>
        <taxon>Strongylidae</taxon>
        <taxon>Cylicostephanus</taxon>
    </lineage>
</organism>
<keyword evidence="3" id="KW-1185">Reference proteome</keyword>
<sequence length="81" mass="9520">MKAEFEAKEKKSEEEFLAKLNEVETAKNKEIEDLKSELESSRNSELSFKEAKEQEGALSEEVERLRKQLWDLEEKSQEEVV</sequence>
<gene>
    <name evidence="2" type="ORF">CGOC_LOCUS13432</name>
</gene>
<name>A0A3P7N4K4_CYLGO</name>
<accession>A0A3P7N4K4</accession>
<reference evidence="2 3" key="1">
    <citation type="submission" date="2018-11" db="EMBL/GenBank/DDBJ databases">
        <authorList>
            <consortium name="Pathogen Informatics"/>
        </authorList>
    </citation>
    <scope>NUCLEOTIDE SEQUENCE [LARGE SCALE GENOMIC DNA]</scope>
</reference>
<protein>
    <submittedName>
        <fullName evidence="2">Uncharacterized protein</fullName>
    </submittedName>
</protein>
<dbReference type="Proteomes" id="UP000271889">
    <property type="component" value="Unassembled WGS sequence"/>
</dbReference>
<dbReference type="EMBL" id="UYRV01131375">
    <property type="protein sequence ID" value="VDN37285.1"/>
    <property type="molecule type" value="Genomic_DNA"/>
</dbReference>
<feature type="region of interest" description="Disordered" evidence="1">
    <location>
        <begin position="34"/>
        <end position="57"/>
    </location>
</feature>
<evidence type="ECO:0000256" key="1">
    <source>
        <dbReference type="SAM" id="MobiDB-lite"/>
    </source>
</evidence>
<evidence type="ECO:0000313" key="2">
    <source>
        <dbReference type="EMBL" id="VDN37285.1"/>
    </source>
</evidence>
<dbReference type="AlphaFoldDB" id="A0A3P7N4K4"/>
<evidence type="ECO:0000313" key="3">
    <source>
        <dbReference type="Proteomes" id="UP000271889"/>
    </source>
</evidence>